<dbReference type="EMBL" id="JBHTIV010000007">
    <property type="protein sequence ID" value="MFD0932462.1"/>
    <property type="molecule type" value="Genomic_DNA"/>
</dbReference>
<dbReference type="InterPro" id="IPR011889">
    <property type="entry name" value="Liste_lipo_26"/>
</dbReference>
<feature type="domain" description="Secretion system C-terminal sorting" evidence="3">
    <location>
        <begin position="304"/>
        <end position="376"/>
    </location>
</feature>
<dbReference type="InterPro" id="IPR026444">
    <property type="entry name" value="Secre_tail"/>
</dbReference>
<gene>
    <name evidence="4" type="ORF">ACFQ0R_07615</name>
</gene>
<protein>
    <submittedName>
        <fullName evidence="4">BspA family leucine-rich repeat surface protein</fullName>
    </submittedName>
</protein>
<dbReference type="Proteomes" id="UP001597049">
    <property type="component" value="Unassembled WGS sequence"/>
</dbReference>
<dbReference type="RefSeq" id="WP_379657783.1">
    <property type="nucleotide sequence ID" value="NZ_JBHTIV010000007.1"/>
</dbReference>
<name>A0ABW3GPF3_9FLAO</name>
<evidence type="ECO:0000256" key="2">
    <source>
        <dbReference type="SAM" id="SignalP"/>
    </source>
</evidence>
<dbReference type="Pfam" id="PF18962">
    <property type="entry name" value="Por_Secre_tail"/>
    <property type="match status" value="1"/>
</dbReference>
<sequence length="377" mass="42415">MKKNYFKALLLIFICTVQLNVLAQSNPNFYLAPNGKTCMCPDADFDETGTLIIDGVEKTFTKRTINLLSAYLDYNPQNPEIALTCTSGITDMSNLFSQKSNFNQDISTWDVSSVTSMSGMFSIASSFNQDISAWDVSKVTDMKSMFGDASSFNQDISSWDVSGVIDMNSMFYRASSFNQPLNDWDISSVSDMSFIFYGASSFNQPLHNWNTSGVTKMNYMFSATSSFNQDISTWNVSNVTSMDRMFNNATNFNQDLSGWCVEQIPDFPTNFAFGSSLPPENYPDWGAPCETLSNEQIQDIKLSIFPNPVSDKLFVDYHSSFTFQSITIYNMLGRKVKTVNPKLIKDGVRVSAMKTGSYLIQFKTQGNQEHTKRFIVK</sequence>
<keyword evidence="5" id="KW-1185">Reference proteome</keyword>
<reference evidence="5" key="1">
    <citation type="journal article" date="2019" name="Int. J. Syst. Evol. Microbiol.">
        <title>The Global Catalogue of Microorganisms (GCM) 10K type strain sequencing project: providing services to taxonomists for standard genome sequencing and annotation.</title>
        <authorList>
            <consortium name="The Broad Institute Genomics Platform"/>
            <consortium name="The Broad Institute Genome Sequencing Center for Infectious Disease"/>
            <person name="Wu L."/>
            <person name="Ma J."/>
        </authorList>
    </citation>
    <scope>NUCLEOTIDE SEQUENCE [LARGE SCALE GENOMIC DNA]</scope>
    <source>
        <strain evidence="5">CCUG 56752</strain>
    </source>
</reference>
<keyword evidence="1 2" id="KW-0732">Signal</keyword>
<dbReference type="NCBIfam" id="TIGR02167">
    <property type="entry name" value="Liste_lipo_26"/>
    <property type="match status" value="5"/>
</dbReference>
<dbReference type="NCBIfam" id="TIGR04183">
    <property type="entry name" value="Por_Secre_tail"/>
    <property type="match status" value="1"/>
</dbReference>
<feature type="signal peptide" evidence="2">
    <location>
        <begin position="1"/>
        <end position="23"/>
    </location>
</feature>
<evidence type="ECO:0000313" key="5">
    <source>
        <dbReference type="Proteomes" id="UP001597049"/>
    </source>
</evidence>
<dbReference type="InterPro" id="IPR005046">
    <property type="entry name" value="DUF285"/>
</dbReference>
<evidence type="ECO:0000313" key="4">
    <source>
        <dbReference type="EMBL" id="MFD0932462.1"/>
    </source>
</evidence>
<dbReference type="Pfam" id="PF03382">
    <property type="entry name" value="DUF285"/>
    <property type="match status" value="1"/>
</dbReference>
<feature type="chain" id="PRO_5047186937" evidence="2">
    <location>
        <begin position="24"/>
        <end position="377"/>
    </location>
</feature>
<evidence type="ECO:0000259" key="3">
    <source>
        <dbReference type="Pfam" id="PF18962"/>
    </source>
</evidence>
<organism evidence="4 5">
    <name type="scientific">Psychroflexus salinarum</name>
    <dbReference type="NCBI Taxonomy" id="546024"/>
    <lineage>
        <taxon>Bacteria</taxon>
        <taxon>Pseudomonadati</taxon>
        <taxon>Bacteroidota</taxon>
        <taxon>Flavobacteriia</taxon>
        <taxon>Flavobacteriales</taxon>
        <taxon>Flavobacteriaceae</taxon>
        <taxon>Psychroflexus</taxon>
    </lineage>
</organism>
<proteinExistence type="predicted"/>
<evidence type="ECO:0000256" key="1">
    <source>
        <dbReference type="ARBA" id="ARBA00022729"/>
    </source>
</evidence>
<comment type="caution">
    <text evidence="4">The sequence shown here is derived from an EMBL/GenBank/DDBJ whole genome shotgun (WGS) entry which is preliminary data.</text>
</comment>
<accession>A0ABW3GPF3</accession>